<comment type="caution">
    <text evidence="21">The sequence shown here is derived from an EMBL/GenBank/DDBJ whole genome shotgun (WGS) entry which is preliminary data.</text>
</comment>
<evidence type="ECO:0000256" key="2">
    <source>
        <dbReference type="ARBA" id="ARBA00011738"/>
    </source>
</evidence>
<evidence type="ECO:0000313" key="22">
    <source>
        <dbReference type="Proteomes" id="UP000247892"/>
    </source>
</evidence>
<dbReference type="GO" id="GO:0016152">
    <property type="term" value="F:mercury (II) reductase (NADP+) activity"/>
    <property type="evidence" value="ECO:0007669"/>
    <property type="project" value="UniProtKB-EC"/>
</dbReference>
<reference evidence="21 22" key="1">
    <citation type="submission" date="2016-07" db="EMBL/GenBank/DDBJ databases">
        <title>Draft genome sequence of Prauserella sp. YIM 121212, isolated from alkaline soil.</title>
        <authorList>
            <person name="Ruckert C."/>
            <person name="Albersmeier A."/>
            <person name="Jiang C.-L."/>
            <person name="Jiang Y."/>
            <person name="Kalinowski J."/>
            <person name="Schneider O."/>
            <person name="Winkler A."/>
            <person name="Zotchev S.B."/>
        </authorList>
    </citation>
    <scope>NUCLEOTIDE SEQUENCE [LARGE SCALE GENOMIC DNA]</scope>
    <source>
        <strain evidence="21 22">YIM 121212</strain>
    </source>
</reference>
<keyword evidence="11 18" id="KW-0560">Oxidoreductase</keyword>
<feature type="domain" description="Pyridine nucleotide-disulphide oxidoreductase dimerisation" evidence="19">
    <location>
        <begin position="350"/>
        <end position="457"/>
    </location>
</feature>
<dbReference type="PROSITE" id="PS00076">
    <property type="entry name" value="PYRIDINE_REDOX_1"/>
    <property type="match status" value="1"/>
</dbReference>
<feature type="binding site" evidence="16">
    <location>
        <position position="49"/>
    </location>
    <ligand>
        <name>FAD</name>
        <dbReference type="ChEBI" id="CHEBI:57692"/>
    </ligand>
</feature>
<dbReference type="PANTHER" id="PTHR43014">
    <property type="entry name" value="MERCURIC REDUCTASE"/>
    <property type="match status" value="1"/>
</dbReference>
<keyword evidence="10" id="KW-0476">Mercury</keyword>
<evidence type="ECO:0000256" key="8">
    <source>
        <dbReference type="ARBA" id="ARBA00022827"/>
    </source>
</evidence>
<accession>A0A318LF64</accession>
<feature type="binding site" evidence="16">
    <location>
        <position position="314"/>
    </location>
    <ligand>
        <name>FAD</name>
        <dbReference type="ChEBI" id="CHEBI:57692"/>
    </ligand>
</feature>
<comment type="subunit">
    <text evidence="2">Homodimer.</text>
</comment>
<dbReference type="EC" id="1.16.1.1" evidence="3"/>
<keyword evidence="16" id="KW-0547">Nucleotide-binding</keyword>
<keyword evidence="13 18" id="KW-0676">Redox-active center</keyword>
<evidence type="ECO:0000256" key="12">
    <source>
        <dbReference type="ARBA" id="ARBA00023157"/>
    </source>
</evidence>
<evidence type="ECO:0000256" key="3">
    <source>
        <dbReference type="ARBA" id="ARBA00012661"/>
    </source>
</evidence>
<dbReference type="AlphaFoldDB" id="A0A318LF64"/>
<evidence type="ECO:0000256" key="18">
    <source>
        <dbReference type="RuleBase" id="RU003691"/>
    </source>
</evidence>
<evidence type="ECO:0000259" key="19">
    <source>
        <dbReference type="Pfam" id="PF02852"/>
    </source>
</evidence>
<sequence length="473" mass="49908">MRYDLAVIGSGGAGFAAAIAARGRGRSVVMIERDTVGGTCVNTGCVPSKALLAAAEARHVSLDGRFPGITTSPFEVELPNLIDGKRELVESLRAEKYTDLAAEYGWDILTGAARFTAIRSGPVLEVDLASGETVTVEAEHYLIATGSIPGAPPIDGLAETNYLTSTTAMELDALPRSMIVLGGNAIGLEQAQLWHRLGVEVTVVETLPRLAPFEEPEVSAGIEQVFADEGIRAMPGATVSRVESGPDGYRVRLTDAHGNLSELTAEQLLVATGRRPAADGLNLDAVGVKTGPRGAVVVDEYLRTDNPRIWAAGDVTGHPQFVYVAAAHGTLVADNAFADAGRTLDYRHLPRVIFTSPQIAAAGLTDAQAAEQGYVTDSRVLPLEYVPRALVNRDTRGLIKLVAEHGTGRLLGAHVLADGAGDVIATAVYALANRMTVQQMADLWCPYLTMAQGLKLAAQTFTRDVAKLSCCAS</sequence>
<organism evidence="21 22">
    <name type="scientific">Prauserella flavalba</name>
    <dbReference type="NCBI Taxonomy" id="1477506"/>
    <lineage>
        <taxon>Bacteria</taxon>
        <taxon>Bacillati</taxon>
        <taxon>Actinomycetota</taxon>
        <taxon>Actinomycetes</taxon>
        <taxon>Pseudonocardiales</taxon>
        <taxon>Pseudonocardiaceae</taxon>
        <taxon>Prauserella</taxon>
    </lineage>
</organism>
<keyword evidence="9" id="KW-0521">NADP</keyword>
<dbReference type="InterPro" id="IPR036188">
    <property type="entry name" value="FAD/NAD-bd_sf"/>
</dbReference>
<dbReference type="RefSeq" id="WP_110341238.1">
    <property type="nucleotide sequence ID" value="NZ_MASU01000012.1"/>
</dbReference>
<evidence type="ECO:0000256" key="13">
    <source>
        <dbReference type="ARBA" id="ARBA00023284"/>
    </source>
</evidence>
<dbReference type="GO" id="GO:0050661">
    <property type="term" value="F:NADP binding"/>
    <property type="evidence" value="ECO:0007669"/>
    <property type="project" value="InterPro"/>
</dbReference>
<dbReference type="PANTHER" id="PTHR43014:SF4">
    <property type="entry name" value="PYRIDINE NUCLEOTIDE-DISULFIDE OXIDOREDUCTASE RCLA-RELATED"/>
    <property type="match status" value="1"/>
</dbReference>
<dbReference type="GO" id="GO:0016668">
    <property type="term" value="F:oxidoreductase activity, acting on a sulfur group of donors, NAD(P) as acceptor"/>
    <property type="evidence" value="ECO:0007669"/>
    <property type="project" value="InterPro"/>
</dbReference>
<dbReference type="SUPFAM" id="SSF51905">
    <property type="entry name" value="FAD/NAD(P)-binding domain"/>
    <property type="match status" value="1"/>
</dbReference>
<dbReference type="Gene3D" id="3.30.390.30">
    <property type="match status" value="1"/>
</dbReference>
<gene>
    <name evidence="21" type="ORF">BA062_25730</name>
</gene>
<dbReference type="Proteomes" id="UP000247892">
    <property type="component" value="Unassembled WGS sequence"/>
</dbReference>
<keyword evidence="12" id="KW-1015">Disulfide bond</keyword>
<dbReference type="GO" id="GO:0050787">
    <property type="term" value="P:detoxification of mercury ion"/>
    <property type="evidence" value="ECO:0007669"/>
    <property type="project" value="InterPro"/>
</dbReference>
<keyword evidence="6 18" id="KW-0285">Flavoprotein</keyword>
<evidence type="ECO:0000256" key="4">
    <source>
        <dbReference type="ARBA" id="ARBA00014791"/>
    </source>
</evidence>
<comment type="catalytic activity">
    <reaction evidence="15">
        <text>Hg + NADP(+) + H(+) = Hg(2+) + NADPH</text>
        <dbReference type="Rhea" id="RHEA:23856"/>
        <dbReference type="ChEBI" id="CHEBI:15378"/>
        <dbReference type="ChEBI" id="CHEBI:16170"/>
        <dbReference type="ChEBI" id="CHEBI:16793"/>
        <dbReference type="ChEBI" id="CHEBI:57783"/>
        <dbReference type="ChEBI" id="CHEBI:58349"/>
        <dbReference type="EC" id="1.16.1.1"/>
    </reaction>
</comment>
<name>A0A318LF64_9PSEU</name>
<dbReference type="Pfam" id="PF02852">
    <property type="entry name" value="Pyr_redox_dim"/>
    <property type="match status" value="1"/>
</dbReference>
<dbReference type="InterPro" id="IPR012999">
    <property type="entry name" value="Pyr_OxRdtase_I_AS"/>
</dbReference>
<dbReference type="PRINTS" id="PR00411">
    <property type="entry name" value="PNDRDTASEI"/>
</dbReference>
<keyword evidence="8 16" id="KW-0274">FAD</keyword>
<keyword evidence="5" id="KW-0475">Mercuric resistance</keyword>
<dbReference type="GO" id="GO:0045340">
    <property type="term" value="F:mercury ion binding"/>
    <property type="evidence" value="ECO:0007669"/>
    <property type="project" value="InterPro"/>
</dbReference>
<evidence type="ECO:0000256" key="9">
    <source>
        <dbReference type="ARBA" id="ARBA00022857"/>
    </source>
</evidence>
<keyword evidence="16" id="KW-0520">NAD</keyword>
<evidence type="ECO:0000256" key="15">
    <source>
        <dbReference type="ARBA" id="ARBA00048984"/>
    </source>
</evidence>
<feature type="binding site" evidence="16">
    <location>
        <position position="205"/>
    </location>
    <ligand>
        <name>NAD(+)</name>
        <dbReference type="ChEBI" id="CHEBI:57540"/>
    </ligand>
</feature>
<evidence type="ECO:0000256" key="16">
    <source>
        <dbReference type="PIRSR" id="PIRSR000350-3"/>
    </source>
</evidence>
<dbReference type="EMBL" id="MASU01000012">
    <property type="protein sequence ID" value="PXY25557.1"/>
    <property type="molecule type" value="Genomic_DNA"/>
</dbReference>
<evidence type="ECO:0000256" key="11">
    <source>
        <dbReference type="ARBA" id="ARBA00023002"/>
    </source>
</evidence>
<feature type="domain" description="FAD/NAD(P)-binding" evidence="20">
    <location>
        <begin position="3"/>
        <end position="329"/>
    </location>
</feature>
<evidence type="ECO:0000256" key="14">
    <source>
        <dbReference type="ARBA" id="ARBA00031725"/>
    </source>
</evidence>
<dbReference type="SUPFAM" id="SSF55424">
    <property type="entry name" value="FAD/NAD-linked reductases, dimerisation (C-terminal) domain"/>
    <property type="match status" value="1"/>
</dbReference>
<dbReference type="NCBIfam" id="TIGR02053">
    <property type="entry name" value="MerA"/>
    <property type="match status" value="1"/>
</dbReference>
<keyword evidence="7" id="KW-0479">Metal-binding</keyword>
<dbReference type="InterPro" id="IPR023753">
    <property type="entry name" value="FAD/NAD-binding_dom"/>
</dbReference>
<feature type="binding site" evidence="16">
    <location>
        <position position="273"/>
    </location>
    <ligand>
        <name>NAD(+)</name>
        <dbReference type="ChEBI" id="CHEBI:57540"/>
    </ligand>
</feature>
<protein>
    <recommendedName>
        <fullName evidence="4">Mercuric reductase</fullName>
        <ecNumber evidence="3">1.16.1.1</ecNumber>
    </recommendedName>
    <alternativeName>
        <fullName evidence="14">Hg(II) reductase</fullName>
    </alternativeName>
</protein>
<dbReference type="InterPro" id="IPR001100">
    <property type="entry name" value="Pyr_nuc-diS_OxRdtase"/>
</dbReference>
<evidence type="ECO:0000256" key="10">
    <source>
        <dbReference type="ARBA" id="ARBA00022914"/>
    </source>
</evidence>
<dbReference type="PRINTS" id="PR00368">
    <property type="entry name" value="FADPNR"/>
</dbReference>
<evidence type="ECO:0000256" key="6">
    <source>
        <dbReference type="ARBA" id="ARBA00022630"/>
    </source>
</evidence>
<dbReference type="OrthoDB" id="4678789at2"/>
<dbReference type="Pfam" id="PF07992">
    <property type="entry name" value="Pyr_redox_2"/>
    <property type="match status" value="1"/>
</dbReference>
<dbReference type="PIRSF" id="PIRSF000350">
    <property type="entry name" value="Mercury_reductase_MerA"/>
    <property type="match status" value="1"/>
</dbReference>
<dbReference type="InterPro" id="IPR004099">
    <property type="entry name" value="Pyr_nucl-diS_OxRdtase_dimer"/>
</dbReference>
<proteinExistence type="inferred from homology"/>
<dbReference type="FunFam" id="3.30.390.30:FF:000001">
    <property type="entry name" value="Dihydrolipoyl dehydrogenase"/>
    <property type="match status" value="1"/>
</dbReference>
<dbReference type="InterPro" id="IPR021179">
    <property type="entry name" value="Mercury_reductase_MerA"/>
</dbReference>
<dbReference type="Gene3D" id="3.50.50.60">
    <property type="entry name" value="FAD/NAD(P)-binding domain"/>
    <property type="match status" value="2"/>
</dbReference>
<feature type="disulfide bond" description="Redox-active" evidence="17">
    <location>
        <begin position="40"/>
        <end position="45"/>
    </location>
</feature>
<keyword evidence="22" id="KW-1185">Reference proteome</keyword>
<evidence type="ECO:0000313" key="21">
    <source>
        <dbReference type="EMBL" id="PXY25557.1"/>
    </source>
</evidence>
<comment type="similarity">
    <text evidence="1 18">Belongs to the class-I pyridine nucleotide-disulfide oxidoreductase family.</text>
</comment>
<evidence type="ECO:0000259" key="20">
    <source>
        <dbReference type="Pfam" id="PF07992"/>
    </source>
</evidence>
<feature type="binding site" evidence="16">
    <location>
        <begin position="145"/>
        <end position="147"/>
    </location>
    <ligand>
        <name>FAD</name>
        <dbReference type="ChEBI" id="CHEBI:57692"/>
    </ligand>
</feature>
<evidence type="ECO:0000256" key="7">
    <source>
        <dbReference type="ARBA" id="ARBA00022723"/>
    </source>
</evidence>
<evidence type="ECO:0000256" key="5">
    <source>
        <dbReference type="ARBA" id="ARBA00022466"/>
    </source>
</evidence>
<feature type="binding site" evidence="16">
    <location>
        <begin position="182"/>
        <end position="189"/>
    </location>
    <ligand>
        <name>NAD(+)</name>
        <dbReference type="ChEBI" id="CHEBI:57540"/>
    </ligand>
</feature>
<evidence type="ECO:0000256" key="17">
    <source>
        <dbReference type="PIRSR" id="PIRSR000350-4"/>
    </source>
</evidence>
<dbReference type="GO" id="GO:0003955">
    <property type="term" value="F:NAD(P)H dehydrogenase (quinone) activity"/>
    <property type="evidence" value="ECO:0007669"/>
    <property type="project" value="TreeGrafter"/>
</dbReference>
<comment type="cofactor">
    <cofactor evidence="16">
        <name>FAD</name>
        <dbReference type="ChEBI" id="CHEBI:57692"/>
    </cofactor>
    <text evidence="16">Binds 1 FAD per subunit.</text>
</comment>
<evidence type="ECO:0000256" key="1">
    <source>
        <dbReference type="ARBA" id="ARBA00007532"/>
    </source>
</evidence>
<dbReference type="GO" id="GO:0050660">
    <property type="term" value="F:flavin adenine dinucleotide binding"/>
    <property type="evidence" value="ECO:0007669"/>
    <property type="project" value="InterPro"/>
</dbReference>
<dbReference type="InterPro" id="IPR016156">
    <property type="entry name" value="FAD/NAD-linked_Rdtase_dimer_sf"/>
</dbReference>